<name>A0A7G7MKJ9_9PSEU</name>
<dbReference type="EMBL" id="CP060131">
    <property type="protein sequence ID" value="QNG53310.1"/>
    <property type="molecule type" value="Genomic_DNA"/>
</dbReference>
<dbReference type="AlphaFoldDB" id="A0A7G7MKJ9"/>
<organism evidence="1 2">
    <name type="scientific">Pseudonocardia petroleophila</name>
    <dbReference type="NCBI Taxonomy" id="37331"/>
    <lineage>
        <taxon>Bacteria</taxon>
        <taxon>Bacillati</taxon>
        <taxon>Actinomycetota</taxon>
        <taxon>Actinomycetes</taxon>
        <taxon>Pseudonocardiales</taxon>
        <taxon>Pseudonocardiaceae</taxon>
        <taxon>Pseudonocardia</taxon>
    </lineage>
</organism>
<protein>
    <submittedName>
        <fullName evidence="1">Uncharacterized protein</fullName>
    </submittedName>
</protein>
<dbReference type="Proteomes" id="UP000515728">
    <property type="component" value="Chromosome"/>
</dbReference>
<reference evidence="1 2" key="1">
    <citation type="submission" date="2020-08" db="EMBL/GenBank/DDBJ databases">
        <authorList>
            <person name="Mo P."/>
        </authorList>
    </citation>
    <scope>NUCLEOTIDE SEQUENCE [LARGE SCALE GENOMIC DNA]</scope>
    <source>
        <strain evidence="1 2">CGMCC 4.1532</strain>
    </source>
</reference>
<sequence length="193" mass="21472">MIDQIRHDLKKQGLSDNVIHEVATYALLSDLAGGDPTDELSSLVADVASHGFATIGYAVQFIIENSDWIAAAATSGIIGNRTDAAILSIVRRLQKQRTIRDLPELTLQNATVNARHAIIRTFSLPRTARFSPQGQEQQPDGSWILTFHCWTGRTVDAEEHDGWRYSAHVLHISDTEQSERGRFAATRVKRVRS</sequence>
<proteinExistence type="predicted"/>
<keyword evidence="2" id="KW-1185">Reference proteome</keyword>
<accession>A0A7G7MKJ9</accession>
<gene>
    <name evidence="1" type="ORF">H6H00_04765</name>
</gene>
<dbReference type="RefSeq" id="WP_185720138.1">
    <property type="nucleotide sequence ID" value="NZ_BAAAWI010000001.1"/>
</dbReference>
<evidence type="ECO:0000313" key="2">
    <source>
        <dbReference type="Proteomes" id="UP000515728"/>
    </source>
</evidence>
<evidence type="ECO:0000313" key="1">
    <source>
        <dbReference type="EMBL" id="QNG53310.1"/>
    </source>
</evidence>
<dbReference type="KEGG" id="ppel:H6H00_04765"/>